<dbReference type="OrthoDB" id="6262349at2759"/>
<sequence length="126" mass="13116">MDASTVCQLAPRPCLTRLVIEVLRSGSAQNLVILRSGLTVTNRLAPGHGLDLGLRLPLVTSSDTSNVTTAIVSSAVSAAAAVAVAAASAAFGTSAGSDATEGRWRPNDTNKMVWRAEFTLFPIVFF</sequence>
<accession>A0A3S5C297</accession>
<organism evidence="1 2">
    <name type="scientific">Protopolystoma xenopodis</name>
    <dbReference type="NCBI Taxonomy" id="117903"/>
    <lineage>
        <taxon>Eukaryota</taxon>
        <taxon>Metazoa</taxon>
        <taxon>Spiralia</taxon>
        <taxon>Lophotrochozoa</taxon>
        <taxon>Platyhelminthes</taxon>
        <taxon>Monogenea</taxon>
        <taxon>Polyopisthocotylea</taxon>
        <taxon>Polystomatidea</taxon>
        <taxon>Polystomatidae</taxon>
        <taxon>Protopolystoma</taxon>
    </lineage>
</organism>
<dbReference type="Proteomes" id="UP000784294">
    <property type="component" value="Unassembled WGS sequence"/>
</dbReference>
<proteinExistence type="predicted"/>
<protein>
    <submittedName>
        <fullName evidence="1">Uncharacterized protein</fullName>
    </submittedName>
</protein>
<evidence type="ECO:0000313" key="1">
    <source>
        <dbReference type="EMBL" id="VEL30681.1"/>
    </source>
</evidence>
<reference evidence="1" key="1">
    <citation type="submission" date="2018-11" db="EMBL/GenBank/DDBJ databases">
        <authorList>
            <consortium name="Pathogen Informatics"/>
        </authorList>
    </citation>
    <scope>NUCLEOTIDE SEQUENCE</scope>
</reference>
<dbReference type="AlphaFoldDB" id="A0A3S5C297"/>
<gene>
    <name evidence="1" type="ORF">PXEA_LOCUS24121</name>
</gene>
<name>A0A3S5C297_9PLAT</name>
<dbReference type="EMBL" id="CAAALY010114458">
    <property type="protein sequence ID" value="VEL30681.1"/>
    <property type="molecule type" value="Genomic_DNA"/>
</dbReference>
<keyword evidence="2" id="KW-1185">Reference proteome</keyword>
<evidence type="ECO:0000313" key="2">
    <source>
        <dbReference type="Proteomes" id="UP000784294"/>
    </source>
</evidence>
<comment type="caution">
    <text evidence="1">The sequence shown here is derived from an EMBL/GenBank/DDBJ whole genome shotgun (WGS) entry which is preliminary data.</text>
</comment>